<proteinExistence type="predicted"/>
<dbReference type="PANTHER" id="PTHR30349:SF81">
    <property type="entry name" value="TYROSINE RECOMBINASE XERC"/>
    <property type="match status" value="1"/>
</dbReference>
<dbReference type="SUPFAM" id="SSF56349">
    <property type="entry name" value="DNA breaking-rejoining enzymes"/>
    <property type="match status" value="1"/>
</dbReference>
<evidence type="ECO:0000259" key="6">
    <source>
        <dbReference type="PROSITE" id="PS51900"/>
    </source>
</evidence>
<dbReference type="InterPro" id="IPR011010">
    <property type="entry name" value="DNA_brk_join_enz"/>
</dbReference>
<dbReference type="GO" id="GO:0003677">
    <property type="term" value="F:DNA binding"/>
    <property type="evidence" value="ECO:0007669"/>
    <property type="project" value="UniProtKB-UniRule"/>
</dbReference>
<dbReference type="RefSeq" id="WP_154555467.1">
    <property type="nucleotide sequence ID" value="NZ_DAWEAC010000127.1"/>
</dbReference>
<evidence type="ECO:0000313" key="7">
    <source>
        <dbReference type="EMBL" id="MSS55770.1"/>
    </source>
</evidence>
<dbReference type="InterPro" id="IPR044068">
    <property type="entry name" value="CB"/>
</dbReference>
<dbReference type="GO" id="GO:0006310">
    <property type="term" value="P:DNA recombination"/>
    <property type="evidence" value="ECO:0007669"/>
    <property type="project" value="UniProtKB-KW"/>
</dbReference>
<sequence>MKKKELKYFKTIRDYFEIFLPNQKGASYHTIKNYKICMNQFLDFAKDYLGIKLRDFDFNDTTIELVESFLEYGENEYHWSAQTRNLKLAAIRSFYKYSANHDITLIDIYLKLMTIPIKSVTKGTVIDFFSEKELELLLNQPNQSNIKDRRNLAMMITLYDTGARIQELLNIRIKDISLESSPHIAIYGKGKKMRIVPIMDKTVKHLKRYLDDYDLNSDDYVFFTLHHGERTKMNPDTVQKLIDRYCIMANNVDSKFPRHIYCHMFRHSRAMHLYRNGMPLPLVSEWLGHAQINTTREFYANADTEMKRKAINAALPVINIIDSSTNNYDFDDEELLKKLYSLK</sequence>
<comment type="caution">
    <text evidence="7">The sequence shown here is derived from an EMBL/GenBank/DDBJ whole genome shotgun (WGS) entry which is preliminary data.</text>
</comment>
<dbReference type="Pfam" id="PF02899">
    <property type="entry name" value="Phage_int_SAM_1"/>
    <property type="match status" value="1"/>
</dbReference>
<dbReference type="EMBL" id="VUMR01000007">
    <property type="protein sequence ID" value="MSS55770.1"/>
    <property type="molecule type" value="Genomic_DNA"/>
</dbReference>
<protein>
    <submittedName>
        <fullName evidence="7">Tyrosine-type recombinase/integrase</fullName>
    </submittedName>
</protein>
<keyword evidence="3" id="KW-0233">DNA recombination</keyword>
<dbReference type="GO" id="GO:0015074">
    <property type="term" value="P:DNA integration"/>
    <property type="evidence" value="ECO:0007669"/>
    <property type="project" value="UniProtKB-KW"/>
</dbReference>
<dbReference type="GeneID" id="93158128"/>
<dbReference type="AlphaFoldDB" id="A0A6N7V0Y8"/>
<evidence type="ECO:0000256" key="1">
    <source>
        <dbReference type="ARBA" id="ARBA00022908"/>
    </source>
</evidence>
<dbReference type="PROSITE" id="PS51900">
    <property type="entry name" value="CB"/>
    <property type="match status" value="1"/>
</dbReference>
<gene>
    <name evidence="7" type="ORF">FYJ55_02310</name>
</gene>
<feature type="domain" description="Core-binding (CB)" evidence="6">
    <location>
        <begin position="7"/>
        <end position="99"/>
    </location>
</feature>
<evidence type="ECO:0000256" key="3">
    <source>
        <dbReference type="ARBA" id="ARBA00023172"/>
    </source>
</evidence>
<reference evidence="7 8" key="1">
    <citation type="submission" date="2019-08" db="EMBL/GenBank/DDBJ databases">
        <title>In-depth cultivation of the pig gut microbiome towards novel bacterial diversity and tailored functional studies.</title>
        <authorList>
            <person name="Wylensek D."/>
            <person name="Hitch T.C.A."/>
            <person name="Clavel T."/>
        </authorList>
    </citation>
    <scope>NUCLEOTIDE SEQUENCE [LARGE SCALE GENOMIC DNA]</scope>
    <source>
        <strain evidence="7 8">LKV-472-APC-3</strain>
    </source>
</reference>
<dbReference type="InterPro" id="IPR010998">
    <property type="entry name" value="Integrase_recombinase_N"/>
</dbReference>
<dbReference type="PANTHER" id="PTHR30349">
    <property type="entry name" value="PHAGE INTEGRASE-RELATED"/>
    <property type="match status" value="1"/>
</dbReference>
<accession>A0A6N7V0Y8</accession>
<dbReference type="InterPro" id="IPR013762">
    <property type="entry name" value="Integrase-like_cat_sf"/>
</dbReference>
<dbReference type="InterPro" id="IPR004107">
    <property type="entry name" value="Integrase_SAM-like_N"/>
</dbReference>
<dbReference type="InterPro" id="IPR050090">
    <property type="entry name" value="Tyrosine_recombinase_XerCD"/>
</dbReference>
<evidence type="ECO:0000256" key="4">
    <source>
        <dbReference type="PROSITE-ProRule" id="PRU01248"/>
    </source>
</evidence>
<evidence type="ECO:0000256" key="2">
    <source>
        <dbReference type="ARBA" id="ARBA00023125"/>
    </source>
</evidence>
<evidence type="ECO:0000259" key="5">
    <source>
        <dbReference type="PROSITE" id="PS51898"/>
    </source>
</evidence>
<evidence type="ECO:0000313" key="8">
    <source>
        <dbReference type="Proteomes" id="UP000434241"/>
    </source>
</evidence>
<dbReference type="InterPro" id="IPR002104">
    <property type="entry name" value="Integrase_catalytic"/>
</dbReference>
<name>A0A6N7V0Y8_9FIRM</name>
<dbReference type="PROSITE" id="PS51898">
    <property type="entry name" value="TYR_RECOMBINASE"/>
    <property type="match status" value="1"/>
</dbReference>
<keyword evidence="2 4" id="KW-0238">DNA-binding</keyword>
<dbReference type="Gene3D" id="1.10.443.10">
    <property type="entry name" value="Intergrase catalytic core"/>
    <property type="match status" value="1"/>
</dbReference>
<feature type="domain" description="Tyr recombinase" evidence="5">
    <location>
        <begin position="124"/>
        <end position="312"/>
    </location>
</feature>
<keyword evidence="1" id="KW-0229">DNA integration</keyword>
<organism evidence="7 8">
    <name type="scientific">Holdemanella porci</name>
    <dbReference type="NCBI Taxonomy" id="2652276"/>
    <lineage>
        <taxon>Bacteria</taxon>
        <taxon>Bacillati</taxon>
        <taxon>Bacillota</taxon>
        <taxon>Erysipelotrichia</taxon>
        <taxon>Erysipelotrichales</taxon>
        <taxon>Erysipelotrichaceae</taxon>
        <taxon>Holdemanella</taxon>
    </lineage>
</organism>
<dbReference type="Gene3D" id="1.10.150.130">
    <property type="match status" value="1"/>
</dbReference>
<dbReference type="Proteomes" id="UP000434241">
    <property type="component" value="Unassembled WGS sequence"/>
</dbReference>
<keyword evidence="8" id="KW-1185">Reference proteome</keyword>
<dbReference type="Pfam" id="PF00589">
    <property type="entry name" value="Phage_integrase"/>
    <property type="match status" value="1"/>
</dbReference>